<protein>
    <submittedName>
        <fullName evidence="3">Uncharacterized protein, PEP-CTERM system associated</fullName>
    </submittedName>
</protein>
<keyword evidence="4" id="KW-1185">Reference proteome</keyword>
<reference evidence="3 4" key="1">
    <citation type="submission" date="2017-09" db="EMBL/GenBank/DDBJ databases">
        <authorList>
            <person name="Ehlers B."/>
            <person name="Leendertz F.H."/>
        </authorList>
    </citation>
    <scope>NUCLEOTIDE SEQUENCE [LARGE SCALE GENOMIC DNA]</scope>
    <source>
        <strain evidence="3 4">USBA 140</strain>
    </source>
</reference>
<organism evidence="3 4">
    <name type="scientific">Caenispirillum bisanense</name>
    <dbReference type="NCBI Taxonomy" id="414052"/>
    <lineage>
        <taxon>Bacteria</taxon>
        <taxon>Pseudomonadati</taxon>
        <taxon>Pseudomonadota</taxon>
        <taxon>Alphaproteobacteria</taxon>
        <taxon>Rhodospirillales</taxon>
        <taxon>Novispirillaceae</taxon>
        <taxon>Caenispirillum</taxon>
    </lineage>
</organism>
<dbReference type="InterPro" id="IPR017467">
    <property type="entry name" value="CHP03016_PEP-CTERM"/>
</dbReference>
<feature type="region of interest" description="Disordered" evidence="1">
    <location>
        <begin position="512"/>
        <end position="531"/>
    </location>
</feature>
<sequence length="540" mass="57262">MIVTRCRKTPIASVPAVSSLALLAAAAALPVPAALAQGTATPPTPPGVTGPAAAAEAAPAAAGRDAVQRPVDVTATAAISEEFTDNVGGVGTTGRGNDDSDFITTLNVGVGVTVDAAHTKANAAYRLGYDHYLDNDDLSGVRHNLAGNGTYEAVEDHLFLDAATALTQRSVGLGQATATERTAASGQTGIWTFALGPTWRHHLGDFADASLGYRLSGSAFFETDVGDAGDSSRPSDSIGHELNAGLVSGEQFGRLRWDLATLFGNYYNEGELREERRTVDLGTEYRVSPELGILVSTGYDDIQFYETKGVSRLDAEEDDVNAPFLTAGLRFNPSPNLDAQFEVGRRYDDPYYTGSLGWDITSRTNLTASYTMDVVTQQQALIEAQCADPSDPFCLPLEEDLTNDSFRRKTLSVRFTHRYERTTYGLSGSWAVREFNGTGGGDDSTLQFLASVDHNLTPTTSGVLQVGYTLGDTATGGTRTTGVGGTGRTDEVDTLRGTVGLTQQVSEDLSGSLSYSHLRREDGSDTSSENSIVARLSAQF</sequence>
<proteinExistence type="predicted"/>
<dbReference type="AlphaFoldDB" id="A0A286G6W9"/>
<evidence type="ECO:0000256" key="1">
    <source>
        <dbReference type="SAM" id="MobiDB-lite"/>
    </source>
</evidence>
<dbReference type="SUPFAM" id="SSF56935">
    <property type="entry name" value="Porins"/>
    <property type="match status" value="1"/>
</dbReference>
<feature type="region of interest" description="Disordered" evidence="1">
    <location>
        <begin position="40"/>
        <end position="67"/>
    </location>
</feature>
<evidence type="ECO:0000256" key="2">
    <source>
        <dbReference type="SAM" id="SignalP"/>
    </source>
</evidence>
<feature type="chain" id="PRO_5012380206" evidence="2">
    <location>
        <begin position="37"/>
        <end position="540"/>
    </location>
</feature>
<name>A0A286G6W9_9PROT</name>
<evidence type="ECO:0000313" key="4">
    <source>
        <dbReference type="Proteomes" id="UP000219621"/>
    </source>
</evidence>
<dbReference type="NCBIfam" id="TIGR03016">
    <property type="entry name" value="pepcterm_hypo_1"/>
    <property type="match status" value="1"/>
</dbReference>
<accession>A0A286G6W9</accession>
<feature type="compositionally biased region" description="Low complexity" evidence="1">
    <location>
        <begin position="49"/>
        <end position="63"/>
    </location>
</feature>
<dbReference type="Proteomes" id="UP000219621">
    <property type="component" value="Unassembled WGS sequence"/>
</dbReference>
<evidence type="ECO:0000313" key="3">
    <source>
        <dbReference type="EMBL" id="SOD90869.1"/>
    </source>
</evidence>
<keyword evidence="2" id="KW-0732">Signal</keyword>
<feature type="signal peptide" evidence="2">
    <location>
        <begin position="1"/>
        <end position="36"/>
    </location>
</feature>
<dbReference type="EMBL" id="OCNJ01000001">
    <property type="protein sequence ID" value="SOD90869.1"/>
    <property type="molecule type" value="Genomic_DNA"/>
</dbReference>
<gene>
    <name evidence="3" type="ORF">SAMN05421508_101693</name>
</gene>